<accession>A0A318H6I6</accession>
<evidence type="ECO:0000313" key="6">
    <source>
        <dbReference type="EMBL" id="PXW99597.1"/>
    </source>
</evidence>
<protein>
    <submittedName>
        <fullName evidence="6">Acyl-CoA reductase-like NAD-dependent aldehyde dehydrogenase</fullName>
    </submittedName>
</protein>
<organism evidence="6 7">
    <name type="scientific">Mycolicibacterium moriokaense</name>
    <dbReference type="NCBI Taxonomy" id="39691"/>
    <lineage>
        <taxon>Bacteria</taxon>
        <taxon>Bacillati</taxon>
        <taxon>Actinomycetota</taxon>
        <taxon>Actinomycetes</taxon>
        <taxon>Mycobacteriales</taxon>
        <taxon>Mycobacteriaceae</taxon>
        <taxon>Mycolicibacterium</taxon>
    </lineage>
</organism>
<feature type="active site" evidence="3">
    <location>
        <position position="246"/>
    </location>
</feature>
<proteinExistence type="inferred from homology"/>
<dbReference type="AlphaFoldDB" id="A0A318H6I6"/>
<name>A0A318H6I6_9MYCO</name>
<reference evidence="7" key="1">
    <citation type="submission" date="2018-05" db="EMBL/GenBank/DDBJ databases">
        <authorList>
            <person name="Deangelis K."/>
            <person name="Huntemann M."/>
            <person name="Clum A."/>
            <person name="Pillay M."/>
            <person name="Palaniappan K."/>
            <person name="Varghese N."/>
            <person name="Mikhailova N."/>
            <person name="Stamatis D."/>
            <person name="Reddy T."/>
            <person name="Daum C."/>
            <person name="Shapiro N."/>
            <person name="Ivanova N."/>
            <person name="Kyrpides N."/>
            <person name="Woyke T."/>
        </authorList>
    </citation>
    <scope>NUCLEOTIDE SEQUENCE [LARGE SCALE GENOMIC DNA]</scope>
    <source>
        <strain evidence="7">GAS496</strain>
    </source>
</reference>
<dbReference type="Proteomes" id="UP000247781">
    <property type="component" value="Unassembled WGS sequence"/>
</dbReference>
<gene>
    <name evidence="6" type="ORF">C8E89_14020</name>
</gene>
<dbReference type="SUPFAM" id="SSF53720">
    <property type="entry name" value="ALDH-like"/>
    <property type="match status" value="1"/>
</dbReference>
<dbReference type="InterPro" id="IPR029510">
    <property type="entry name" value="Ald_DH_CS_GLU"/>
</dbReference>
<comment type="caution">
    <text evidence="6">The sequence shown here is derived from an EMBL/GenBank/DDBJ whole genome shotgun (WGS) entry which is preliminary data.</text>
</comment>
<dbReference type="FunFam" id="3.40.309.10:FF:000009">
    <property type="entry name" value="Aldehyde dehydrogenase A"/>
    <property type="match status" value="1"/>
</dbReference>
<dbReference type="Gene3D" id="3.40.605.10">
    <property type="entry name" value="Aldehyde Dehydrogenase, Chain A, domain 1"/>
    <property type="match status" value="1"/>
</dbReference>
<dbReference type="RefSeq" id="WP_110320002.1">
    <property type="nucleotide sequence ID" value="NZ_QJJU01000040.1"/>
</dbReference>
<keyword evidence="2 4" id="KW-0560">Oxidoreductase</keyword>
<comment type="similarity">
    <text evidence="1 4">Belongs to the aldehyde dehydrogenase family.</text>
</comment>
<dbReference type="GO" id="GO:0016620">
    <property type="term" value="F:oxidoreductase activity, acting on the aldehyde or oxo group of donors, NAD or NADP as acceptor"/>
    <property type="evidence" value="ECO:0007669"/>
    <property type="project" value="InterPro"/>
</dbReference>
<evidence type="ECO:0000256" key="1">
    <source>
        <dbReference type="ARBA" id="ARBA00009986"/>
    </source>
</evidence>
<evidence type="ECO:0000256" key="3">
    <source>
        <dbReference type="PROSITE-ProRule" id="PRU10007"/>
    </source>
</evidence>
<dbReference type="EMBL" id="QJJU01000040">
    <property type="protein sequence ID" value="PXW99597.1"/>
    <property type="molecule type" value="Genomic_DNA"/>
</dbReference>
<evidence type="ECO:0000259" key="5">
    <source>
        <dbReference type="Pfam" id="PF00171"/>
    </source>
</evidence>
<dbReference type="Pfam" id="PF00171">
    <property type="entry name" value="Aldedh"/>
    <property type="match status" value="1"/>
</dbReference>
<dbReference type="OrthoDB" id="6882680at2"/>
<dbReference type="Gene3D" id="3.40.309.10">
    <property type="entry name" value="Aldehyde Dehydrogenase, Chain A, domain 2"/>
    <property type="match status" value="1"/>
</dbReference>
<dbReference type="InterPro" id="IPR016161">
    <property type="entry name" value="Ald_DH/histidinol_DH"/>
</dbReference>
<evidence type="ECO:0000313" key="7">
    <source>
        <dbReference type="Proteomes" id="UP000247781"/>
    </source>
</evidence>
<dbReference type="InterPro" id="IPR016160">
    <property type="entry name" value="Ald_DH_CS_CYS"/>
</dbReference>
<dbReference type="PROSITE" id="PS00070">
    <property type="entry name" value="ALDEHYDE_DEHYDR_CYS"/>
    <property type="match status" value="1"/>
</dbReference>
<evidence type="ECO:0000256" key="2">
    <source>
        <dbReference type="ARBA" id="ARBA00023002"/>
    </source>
</evidence>
<feature type="domain" description="Aldehyde dehydrogenase" evidence="5">
    <location>
        <begin position="16"/>
        <end position="473"/>
    </location>
</feature>
<dbReference type="InterPro" id="IPR016162">
    <property type="entry name" value="Ald_DH_N"/>
</dbReference>
<dbReference type="PROSITE" id="PS00687">
    <property type="entry name" value="ALDEHYDE_DEHYDR_GLU"/>
    <property type="match status" value="1"/>
</dbReference>
<sequence length="515" mass="55905">MQRQTATSTEPAQEADQEVVVSCPATGERVGAVPVTPRPEIDAAAARLRGAQPAWQAMGTQGRAEWLGKWRDWLLDHEDELLNLLQRESGKSWGDTALEVPFGTVFINYWAENAAKFLADEAVSPTGVANAVKQLKIMYEPYPLVGVITPWNGPLTGPLLDIPAALMAGCAVLSKPSEFSPLVWQSAVAGWKEIGAPDVLDAVYGFGETGSAVVDLVDFVMFTGSVNTGKRIAVAAAQRLIPCSLELGGKDAMIVCADADVDRAVEGALWGGFVNAGQFCIAVERVYVEEPVYDEFVQKLVSRTAQLRLGMDTEHHYSADIGAMATRQQLDIVSRHVDDAVSKGAKVLIGGKARDDGLFYEPTVMVDVDHGMDCMREETFGPTLPVMKVRDIREAMEKANDSRFGLAGSIWTRDKAKAIALARQFNTGLVHINSVMLGAGQAPVPFGGWNDSGLGFRSGGAAGIRKYCRTKSIVADRVAMKKEVNWYPYTPRKGKFQSAMARLVGARDWRRRLGK</sequence>
<reference evidence="6 7" key="2">
    <citation type="submission" date="2018-06" db="EMBL/GenBank/DDBJ databases">
        <title>Sequencing of bacterial isolates from soil warming experiment in Harvard Forest, Massachusetts, USA.</title>
        <authorList>
            <person name="Deangelis K.PhD."/>
        </authorList>
    </citation>
    <scope>NUCLEOTIDE SEQUENCE [LARGE SCALE GENOMIC DNA]</scope>
    <source>
        <strain evidence="6 7">GAS496</strain>
    </source>
</reference>
<evidence type="ECO:0000256" key="4">
    <source>
        <dbReference type="RuleBase" id="RU003345"/>
    </source>
</evidence>
<dbReference type="InterPro" id="IPR016163">
    <property type="entry name" value="Ald_DH_C"/>
</dbReference>
<dbReference type="PANTHER" id="PTHR11699">
    <property type="entry name" value="ALDEHYDE DEHYDROGENASE-RELATED"/>
    <property type="match status" value="1"/>
</dbReference>
<dbReference type="CDD" id="cd07099">
    <property type="entry name" value="ALDH_DDALDH"/>
    <property type="match status" value="1"/>
</dbReference>
<keyword evidence="7" id="KW-1185">Reference proteome</keyword>
<dbReference type="InterPro" id="IPR015590">
    <property type="entry name" value="Aldehyde_DH_dom"/>
</dbReference>